<dbReference type="OMA" id="IAFEITH"/>
<feature type="transmembrane region" description="Helical" evidence="5">
    <location>
        <begin position="162"/>
        <end position="182"/>
    </location>
</feature>
<dbReference type="Proteomes" id="UP000078561">
    <property type="component" value="Unassembled WGS sequence"/>
</dbReference>
<dbReference type="InterPro" id="IPR001789">
    <property type="entry name" value="Sig_transdc_resp-reg_receiver"/>
</dbReference>
<feature type="domain" description="Response regulatory" evidence="6">
    <location>
        <begin position="1064"/>
        <end position="1244"/>
    </location>
</feature>
<accession>A0A163M442</accession>
<dbReference type="OrthoDB" id="21225at2759"/>
<dbReference type="PANTHER" id="PTHR45339:SF1">
    <property type="entry name" value="HYBRID SIGNAL TRANSDUCTION HISTIDINE KINASE J"/>
    <property type="match status" value="1"/>
</dbReference>
<feature type="compositionally biased region" description="Low complexity" evidence="4">
    <location>
        <begin position="669"/>
        <end position="705"/>
    </location>
</feature>
<feature type="region of interest" description="Disordered" evidence="4">
    <location>
        <begin position="745"/>
        <end position="775"/>
    </location>
</feature>
<reference evidence="7" key="1">
    <citation type="submission" date="2016-04" db="EMBL/GenBank/DDBJ databases">
        <authorList>
            <person name="Evans L.H."/>
            <person name="Alamgir A."/>
            <person name="Owens N."/>
            <person name="Weber N.D."/>
            <person name="Virtaneva K."/>
            <person name="Barbian K."/>
            <person name="Babar A."/>
            <person name="Rosenke K."/>
        </authorList>
    </citation>
    <scope>NUCLEOTIDE SEQUENCE [LARGE SCALE GENOMIC DNA]</scope>
    <source>
        <strain evidence="7">CBS 101.48</strain>
    </source>
</reference>
<dbReference type="Pfam" id="PF00072">
    <property type="entry name" value="Response_reg"/>
    <property type="match status" value="1"/>
</dbReference>
<dbReference type="EMBL" id="LT553503">
    <property type="protein sequence ID" value="SAM01079.1"/>
    <property type="molecule type" value="Genomic_DNA"/>
</dbReference>
<keyword evidence="1 3" id="KW-0597">Phosphoprotein</keyword>
<feature type="modified residue" description="4-aspartylphosphate" evidence="3">
    <location>
        <position position="1113"/>
    </location>
</feature>
<feature type="region of interest" description="Disordered" evidence="4">
    <location>
        <begin position="1"/>
        <end position="25"/>
    </location>
</feature>
<feature type="compositionally biased region" description="Low complexity" evidence="4">
    <location>
        <begin position="946"/>
        <end position="958"/>
    </location>
</feature>
<feature type="compositionally biased region" description="Basic residues" evidence="4">
    <location>
        <begin position="659"/>
        <end position="668"/>
    </location>
</feature>
<feature type="region of interest" description="Disordered" evidence="4">
    <location>
        <begin position="935"/>
        <end position="1054"/>
    </location>
</feature>
<feature type="region of interest" description="Disordered" evidence="4">
    <location>
        <begin position="868"/>
        <end position="894"/>
    </location>
</feature>
<feature type="transmembrane region" description="Helical" evidence="5">
    <location>
        <begin position="129"/>
        <end position="150"/>
    </location>
</feature>
<feature type="compositionally biased region" description="Basic residues" evidence="4">
    <location>
        <begin position="1036"/>
        <end position="1051"/>
    </location>
</feature>
<feature type="region of interest" description="Disordered" evidence="4">
    <location>
        <begin position="80"/>
        <end position="99"/>
    </location>
</feature>
<dbReference type="FunFam" id="3.40.50.2300:FF:000146">
    <property type="entry name" value="Putative two-component response regulator SSK1p"/>
    <property type="match status" value="1"/>
</dbReference>
<evidence type="ECO:0000259" key="6">
    <source>
        <dbReference type="PROSITE" id="PS50110"/>
    </source>
</evidence>
<sequence length="1413" mass="154708">MVYFTSRHSSTEPNSDKNNNSKDEKQPLLCYESRGHYDSLSTKLAKSMSCSSSSCTTPTDGLEPLVPPMKRLTHLRRMTWSSSHNGSSPSPTNDHLYDDPPIPIRLPSDSCLTSNTDDNDAVRNELHWLMSWTVAACLVCPIGATAIVFLSSPSSDNNSYVWMQQSFQPLLAVFWCLLAVFWKHHPEHLGPFSQWAQAACIVTLLSLWPIPTLFHTTVFGWLFFCMVGVHSLGVCLFAVARRLDRAGERQRLGYQQRMRDQHSVAQRLINEQTYTYAQRRLAFLTTVSNEIQDAALMMLTTLEQFSPAAILHSNSNRELLSACSIAVPITSISAIHTTIKQVCHISSHLQLMSCLVQETNSSKDGACGPSSTTTAAPSQSPLRQSFDIGELTQNAGDALAGMASKLDVNMVLYHSDNSLHHTRIIADEAAFRHAILSLIRNILEGSTPGACIELGLNLTPVETDKKKVTVTFEITHTCSPAIPKHLTSASLLLPPTDLTTQLIRYIGGRLTINPLTTRRIRFEMAVEVDLGDNNDDDDDHMLYIGDTGTASPLHKSYRHIKFASEPTMKELAKFMENLKGLKMVLHANEQSVFAKHLTGCLASWNSDISHVPVTSLDDDNETAAAAAVMMNSETCSTPGSEVEYNSSSALTDSVVDYQHHHRHPRQHNHTTTATSISSTASSLRSAPATTATATSAAATATTANAPHVPSPATEEEHILSIPPTFVLIDDHIMTLEHKLLEFRTHPPNSALPTHGRRHKHSKKNQSSPSHHHHQAPATAIIHFTSLTNYKRVRDTIQWASTLSTPFAMPRVVVVPKPAGPRRYLTALHTVWHNAMVEPHFIPIATSPSSPVPTVLLSSMLSQIVDPPSSITPPDPTASYHHHLQPHHPHRPRRPVSGMFSPSFIQMQLQQHEGSNYFVDWPGSPFHRRRSFNELDSAHHSDGGDHPATTPTPTPTITALDHSPRPPGAQDESTAPVEPETTTASVATDSPPCIDQGHTNEAANPLVPKTVCSPSPSATDPSSSVNTAAQSDATKPRLAKNIKINKRKKKEKRSPFANVVSPPINVLIVEDNMINQAILSAWMKKHKIKFSVASNGQEAVEKWKGGGFHLILMDIQLPVMSGIDATKTIRAIEKEQKIGVLPMSSSFLRQRQRQQNNNNDEADSPTVMIASSASSINSASSPTTDTSVLHPGAAPSTFRSPVIIVALTASSLESDRHAALAAGCNDFLTKPVSLEWLEKKIIEWGCMQALIDFEGWRIWKRSTHDDDVSSWANKVNQQGGSSPSALTLDMMTASYSGQDSLSPLAAPSNSSSSMTSGVGAERKGILLPGAVGWSKRRFSTVEKQHGLRRHNTTSANHHHHTQTKYSPTSITRTASFSRFPIQKSYSASTTPAARRQTTKKAVSMDDTMQSASVD</sequence>
<feature type="region of interest" description="Disordered" evidence="4">
    <location>
        <begin position="1381"/>
        <end position="1413"/>
    </location>
</feature>
<evidence type="ECO:0000256" key="2">
    <source>
        <dbReference type="ARBA" id="ARBA00023012"/>
    </source>
</evidence>
<feature type="compositionally biased region" description="Low complexity" evidence="4">
    <location>
        <begin position="1012"/>
        <end position="1023"/>
    </location>
</feature>
<keyword evidence="5" id="KW-1133">Transmembrane helix</keyword>
<keyword evidence="5" id="KW-0812">Transmembrane</keyword>
<protein>
    <recommendedName>
        <fullName evidence="6">Response regulatory domain-containing protein</fullName>
    </recommendedName>
</protein>
<dbReference type="STRING" id="4829.A0A163M442"/>
<dbReference type="InterPro" id="IPR011006">
    <property type="entry name" value="CheY-like_superfamily"/>
</dbReference>
<dbReference type="PROSITE" id="PS50110">
    <property type="entry name" value="RESPONSE_REGULATORY"/>
    <property type="match status" value="1"/>
</dbReference>
<evidence type="ECO:0000313" key="8">
    <source>
        <dbReference type="Proteomes" id="UP000078561"/>
    </source>
</evidence>
<feature type="compositionally biased region" description="Basic residues" evidence="4">
    <location>
        <begin position="1345"/>
        <end position="1361"/>
    </location>
</feature>
<feature type="region of interest" description="Disordered" evidence="4">
    <location>
        <begin position="1341"/>
        <end position="1369"/>
    </location>
</feature>
<gene>
    <name evidence="7" type="primary">ABSGL_06816.1 scaffold 8678</name>
</gene>
<keyword evidence="8" id="KW-1185">Reference proteome</keyword>
<evidence type="ECO:0000256" key="1">
    <source>
        <dbReference type="ARBA" id="ARBA00022553"/>
    </source>
</evidence>
<keyword evidence="5" id="KW-0472">Membrane</keyword>
<dbReference type="CDD" id="cd17546">
    <property type="entry name" value="REC_hyHK_CKI1_RcsC-like"/>
    <property type="match status" value="1"/>
</dbReference>
<keyword evidence="2" id="KW-0902">Two-component regulatory system</keyword>
<organism evidence="7">
    <name type="scientific">Absidia glauca</name>
    <name type="common">Pin mould</name>
    <dbReference type="NCBI Taxonomy" id="4829"/>
    <lineage>
        <taxon>Eukaryota</taxon>
        <taxon>Fungi</taxon>
        <taxon>Fungi incertae sedis</taxon>
        <taxon>Mucoromycota</taxon>
        <taxon>Mucoromycotina</taxon>
        <taxon>Mucoromycetes</taxon>
        <taxon>Mucorales</taxon>
        <taxon>Cunninghamellaceae</taxon>
        <taxon>Absidia</taxon>
    </lineage>
</organism>
<evidence type="ECO:0000256" key="5">
    <source>
        <dbReference type="SAM" id="Phobius"/>
    </source>
</evidence>
<feature type="transmembrane region" description="Helical" evidence="5">
    <location>
        <begin position="220"/>
        <end position="240"/>
    </location>
</feature>
<dbReference type="SMART" id="SM00448">
    <property type="entry name" value="REC"/>
    <property type="match status" value="1"/>
</dbReference>
<feature type="region of interest" description="Disordered" evidence="4">
    <location>
        <begin position="1172"/>
        <end position="1191"/>
    </location>
</feature>
<feature type="compositionally biased region" description="Low complexity" evidence="4">
    <location>
        <begin position="81"/>
        <end position="90"/>
    </location>
</feature>
<proteinExistence type="predicted"/>
<dbReference type="GO" id="GO:0000156">
    <property type="term" value="F:phosphorelay response regulator activity"/>
    <property type="evidence" value="ECO:0007669"/>
    <property type="project" value="UniProtKB-ARBA"/>
</dbReference>
<evidence type="ECO:0000256" key="3">
    <source>
        <dbReference type="PROSITE-ProRule" id="PRU00169"/>
    </source>
</evidence>
<name>A0A163M442_ABSGL</name>
<feature type="compositionally biased region" description="Basic residues" evidence="4">
    <location>
        <begin position="879"/>
        <end position="893"/>
    </location>
</feature>
<dbReference type="PANTHER" id="PTHR45339">
    <property type="entry name" value="HYBRID SIGNAL TRANSDUCTION HISTIDINE KINASE J"/>
    <property type="match status" value="1"/>
</dbReference>
<dbReference type="InParanoid" id="A0A163M442"/>
<feature type="compositionally biased region" description="Basic residues" evidence="4">
    <location>
        <begin position="754"/>
        <end position="774"/>
    </location>
</feature>
<evidence type="ECO:0000313" key="7">
    <source>
        <dbReference type="EMBL" id="SAM01079.1"/>
    </source>
</evidence>
<dbReference type="SUPFAM" id="SSF52172">
    <property type="entry name" value="CheY-like"/>
    <property type="match status" value="2"/>
</dbReference>
<dbReference type="Gene3D" id="3.40.50.2300">
    <property type="match status" value="1"/>
</dbReference>
<feature type="compositionally biased region" description="Polar residues" evidence="4">
    <location>
        <begin position="1"/>
        <end position="13"/>
    </location>
</feature>
<evidence type="ECO:0000256" key="4">
    <source>
        <dbReference type="SAM" id="MobiDB-lite"/>
    </source>
</evidence>
<feature type="compositionally biased region" description="Basic and acidic residues" evidence="4">
    <location>
        <begin position="935"/>
        <end position="944"/>
    </location>
</feature>
<feature type="region of interest" description="Disordered" evidence="4">
    <location>
        <begin position="659"/>
        <end position="716"/>
    </location>
</feature>